<accession>A0A2N0U3T5</accession>
<reference evidence="1 2" key="1">
    <citation type="submission" date="2015-10" db="EMBL/GenBank/DDBJ databases">
        <title>Draft genome sequence of Salegentibacter salinarum KCTC 12975.</title>
        <authorList>
            <person name="Lin W."/>
            <person name="Zheng Q."/>
        </authorList>
    </citation>
    <scope>NUCLEOTIDE SEQUENCE [LARGE SCALE GENOMIC DNA]</scope>
    <source>
        <strain evidence="1 2">KCTC 12975</strain>
    </source>
</reference>
<evidence type="ECO:0000313" key="2">
    <source>
        <dbReference type="Proteomes" id="UP000232673"/>
    </source>
</evidence>
<gene>
    <name evidence="1" type="ORF">APR41_01370</name>
</gene>
<dbReference type="AlphaFoldDB" id="A0A2N0U3T5"/>
<dbReference type="EMBL" id="LKTS01000001">
    <property type="protein sequence ID" value="PKD21663.1"/>
    <property type="molecule type" value="Genomic_DNA"/>
</dbReference>
<proteinExistence type="predicted"/>
<dbReference type="RefSeq" id="WP_079711452.1">
    <property type="nucleotide sequence ID" value="NZ_FUZC01000001.1"/>
</dbReference>
<evidence type="ECO:0000313" key="1">
    <source>
        <dbReference type="EMBL" id="PKD21663.1"/>
    </source>
</evidence>
<keyword evidence="2" id="KW-1185">Reference proteome</keyword>
<dbReference type="OrthoDB" id="1036397at2"/>
<name>A0A2N0U3T5_9FLAO</name>
<protein>
    <recommendedName>
        <fullName evidence="3">HMA domain-containing protein</fullName>
    </recommendedName>
</protein>
<evidence type="ECO:0008006" key="3">
    <source>
        <dbReference type="Google" id="ProtNLM"/>
    </source>
</evidence>
<comment type="caution">
    <text evidence="1">The sequence shown here is derived from an EMBL/GenBank/DDBJ whole genome shotgun (WGS) entry which is preliminary data.</text>
</comment>
<dbReference type="Proteomes" id="UP000232673">
    <property type="component" value="Unassembled WGS sequence"/>
</dbReference>
<dbReference type="STRING" id="447422.SAMN05660903_00291"/>
<sequence>MIEVFTTDIPTQTVGDQIMKNIKAIFPELETDFDLEVPIINYPCDHSIIRVEGSIIDSEKLISLVNNHGFQCHILEDKICIRSQSKK</sequence>
<organism evidence="1 2">
    <name type="scientific">Salegentibacter salinarum</name>
    <dbReference type="NCBI Taxonomy" id="447422"/>
    <lineage>
        <taxon>Bacteria</taxon>
        <taxon>Pseudomonadati</taxon>
        <taxon>Bacteroidota</taxon>
        <taxon>Flavobacteriia</taxon>
        <taxon>Flavobacteriales</taxon>
        <taxon>Flavobacteriaceae</taxon>
        <taxon>Salegentibacter</taxon>
    </lineage>
</organism>